<feature type="region of interest" description="Disordered" evidence="1">
    <location>
        <begin position="74"/>
        <end position="103"/>
    </location>
</feature>
<proteinExistence type="predicted"/>
<dbReference type="AlphaFoldDB" id="A0A4Y2TQL8"/>
<evidence type="ECO:0000313" key="3">
    <source>
        <dbReference type="Proteomes" id="UP000499080"/>
    </source>
</evidence>
<sequence length="103" mass="11203">MNSTLTNSCHFSNFANFNVSILWATSRVSVDGAELGSDVRASRCPEQKTRWNRVRDVLTTLAFSARSKDDYGSSKTYLMTRDGPRAGQTGQLPMAPNGAKAGV</sequence>
<keyword evidence="3" id="KW-1185">Reference proteome</keyword>
<protein>
    <submittedName>
        <fullName evidence="2">Uncharacterized protein</fullName>
    </submittedName>
</protein>
<comment type="caution">
    <text evidence="2">The sequence shown here is derived from an EMBL/GenBank/DDBJ whole genome shotgun (WGS) entry which is preliminary data.</text>
</comment>
<evidence type="ECO:0000256" key="1">
    <source>
        <dbReference type="SAM" id="MobiDB-lite"/>
    </source>
</evidence>
<reference evidence="2 3" key="1">
    <citation type="journal article" date="2019" name="Sci. Rep.">
        <title>Orb-weaving spider Araneus ventricosus genome elucidates the spidroin gene catalogue.</title>
        <authorList>
            <person name="Kono N."/>
            <person name="Nakamura H."/>
            <person name="Ohtoshi R."/>
            <person name="Moran D.A.P."/>
            <person name="Shinohara A."/>
            <person name="Yoshida Y."/>
            <person name="Fujiwara M."/>
            <person name="Mori M."/>
            <person name="Tomita M."/>
            <person name="Arakawa K."/>
        </authorList>
    </citation>
    <scope>NUCLEOTIDE SEQUENCE [LARGE SCALE GENOMIC DNA]</scope>
</reference>
<dbReference type="EMBL" id="BGPR01030429">
    <property type="protein sequence ID" value="GBO02945.1"/>
    <property type="molecule type" value="Genomic_DNA"/>
</dbReference>
<name>A0A4Y2TQL8_ARAVE</name>
<evidence type="ECO:0000313" key="2">
    <source>
        <dbReference type="EMBL" id="GBO02945.1"/>
    </source>
</evidence>
<gene>
    <name evidence="2" type="ORF">AVEN_247270_1</name>
</gene>
<dbReference type="Proteomes" id="UP000499080">
    <property type="component" value="Unassembled WGS sequence"/>
</dbReference>
<organism evidence="2 3">
    <name type="scientific">Araneus ventricosus</name>
    <name type="common">Orbweaver spider</name>
    <name type="synonym">Epeira ventricosa</name>
    <dbReference type="NCBI Taxonomy" id="182803"/>
    <lineage>
        <taxon>Eukaryota</taxon>
        <taxon>Metazoa</taxon>
        <taxon>Ecdysozoa</taxon>
        <taxon>Arthropoda</taxon>
        <taxon>Chelicerata</taxon>
        <taxon>Arachnida</taxon>
        <taxon>Araneae</taxon>
        <taxon>Araneomorphae</taxon>
        <taxon>Entelegynae</taxon>
        <taxon>Araneoidea</taxon>
        <taxon>Araneidae</taxon>
        <taxon>Araneus</taxon>
    </lineage>
</organism>
<accession>A0A4Y2TQL8</accession>